<name>A0AAV9D5Q1_ACOCL</name>
<dbReference type="EMBL" id="JAUJYO010000015">
    <property type="protein sequence ID" value="KAK1296495.1"/>
    <property type="molecule type" value="Genomic_DNA"/>
</dbReference>
<dbReference type="Gene3D" id="1.20.5.4130">
    <property type="match status" value="1"/>
</dbReference>
<dbReference type="InterPro" id="IPR041118">
    <property type="entry name" value="Rx_N"/>
</dbReference>
<dbReference type="PANTHER" id="PTHR23155">
    <property type="entry name" value="DISEASE RESISTANCE PROTEIN RP"/>
    <property type="match status" value="1"/>
</dbReference>
<evidence type="ECO:0000256" key="4">
    <source>
        <dbReference type="ARBA" id="ARBA00022741"/>
    </source>
</evidence>
<dbReference type="Gene3D" id="3.40.50.300">
    <property type="entry name" value="P-loop containing nucleotide triphosphate hydrolases"/>
    <property type="match status" value="1"/>
</dbReference>
<reference evidence="10" key="2">
    <citation type="submission" date="2023-06" db="EMBL/GenBank/DDBJ databases">
        <authorList>
            <person name="Ma L."/>
            <person name="Liu K.-W."/>
            <person name="Li Z."/>
            <person name="Hsiao Y.-Y."/>
            <person name="Qi Y."/>
            <person name="Fu T."/>
            <person name="Tang G."/>
            <person name="Zhang D."/>
            <person name="Sun W.-H."/>
            <person name="Liu D.-K."/>
            <person name="Li Y."/>
            <person name="Chen G.-Z."/>
            <person name="Liu X.-D."/>
            <person name="Liao X.-Y."/>
            <person name="Jiang Y.-T."/>
            <person name="Yu X."/>
            <person name="Hao Y."/>
            <person name="Huang J."/>
            <person name="Zhao X.-W."/>
            <person name="Ke S."/>
            <person name="Chen Y.-Y."/>
            <person name="Wu W.-L."/>
            <person name="Hsu J.-L."/>
            <person name="Lin Y.-F."/>
            <person name="Huang M.-D."/>
            <person name="Li C.-Y."/>
            <person name="Huang L."/>
            <person name="Wang Z.-W."/>
            <person name="Zhao X."/>
            <person name="Zhong W.-Y."/>
            <person name="Peng D.-H."/>
            <person name="Ahmad S."/>
            <person name="Lan S."/>
            <person name="Zhang J.-S."/>
            <person name="Tsai W.-C."/>
            <person name="Van De Peer Y."/>
            <person name="Liu Z.-J."/>
        </authorList>
    </citation>
    <scope>NUCLEOTIDE SEQUENCE</scope>
    <source>
        <strain evidence="10">CP</strain>
        <tissue evidence="10">Leaves</tissue>
    </source>
</reference>
<dbReference type="GO" id="GO:0043531">
    <property type="term" value="F:ADP binding"/>
    <property type="evidence" value="ECO:0007669"/>
    <property type="project" value="InterPro"/>
</dbReference>
<comment type="caution">
    <text evidence="10">The sequence shown here is derived from an EMBL/GenBank/DDBJ whole genome shotgun (WGS) entry which is preliminary data.</text>
</comment>
<dbReference type="InterPro" id="IPR042197">
    <property type="entry name" value="Apaf_helical"/>
</dbReference>
<feature type="domain" description="Disease resistance N-terminal" evidence="7">
    <location>
        <begin position="20"/>
        <end position="104"/>
    </location>
</feature>
<dbReference type="CDD" id="cd14798">
    <property type="entry name" value="RX-CC_like"/>
    <property type="match status" value="1"/>
</dbReference>
<keyword evidence="2" id="KW-0433">Leucine-rich repeat</keyword>
<organism evidence="10 11">
    <name type="scientific">Acorus calamus</name>
    <name type="common">Sweet flag</name>
    <dbReference type="NCBI Taxonomy" id="4465"/>
    <lineage>
        <taxon>Eukaryota</taxon>
        <taxon>Viridiplantae</taxon>
        <taxon>Streptophyta</taxon>
        <taxon>Embryophyta</taxon>
        <taxon>Tracheophyta</taxon>
        <taxon>Spermatophyta</taxon>
        <taxon>Magnoliopsida</taxon>
        <taxon>Liliopsida</taxon>
        <taxon>Acoraceae</taxon>
        <taxon>Acorus</taxon>
    </lineage>
</organism>
<proteinExistence type="inferred from homology"/>
<dbReference type="PANTHER" id="PTHR23155:SF1205">
    <property type="entry name" value="DISEASE RESISTANCE PROTEIN RPM1"/>
    <property type="match status" value="1"/>
</dbReference>
<dbReference type="GO" id="GO:0002758">
    <property type="term" value="P:innate immune response-activating signaling pathway"/>
    <property type="evidence" value="ECO:0007669"/>
    <property type="project" value="UniProtKB-ARBA"/>
</dbReference>
<evidence type="ECO:0000256" key="1">
    <source>
        <dbReference type="ARBA" id="ARBA00008894"/>
    </source>
</evidence>
<comment type="similarity">
    <text evidence="1">Belongs to the disease resistance NB-LRR family.</text>
</comment>
<dbReference type="InterPro" id="IPR055414">
    <property type="entry name" value="LRR_R13L4/SHOC2-like"/>
</dbReference>
<dbReference type="Pfam" id="PF23598">
    <property type="entry name" value="LRR_14"/>
    <property type="match status" value="1"/>
</dbReference>
<evidence type="ECO:0000256" key="2">
    <source>
        <dbReference type="ARBA" id="ARBA00022614"/>
    </source>
</evidence>
<protein>
    <submittedName>
        <fullName evidence="10">Disease resistance protein RPM1</fullName>
    </submittedName>
</protein>
<dbReference type="GO" id="GO:0042742">
    <property type="term" value="P:defense response to bacterium"/>
    <property type="evidence" value="ECO:0007669"/>
    <property type="project" value="UniProtKB-ARBA"/>
</dbReference>
<evidence type="ECO:0000313" key="10">
    <source>
        <dbReference type="EMBL" id="KAK1296495.1"/>
    </source>
</evidence>
<dbReference type="PRINTS" id="PR00364">
    <property type="entry name" value="DISEASERSIST"/>
</dbReference>
<dbReference type="InterPro" id="IPR036388">
    <property type="entry name" value="WH-like_DNA-bd_sf"/>
</dbReference>
<dbReference type="Gene3D" id="3.80.10.10">
    <property type="entry name" value="Ribonuclease Inhibitor"/>
    <property type="match status" value="2"/>
</dbReference>
<evidence type="ECO:0000259" key="8">
    <source>
        <dbReference type="Pfam" id="PF23559"/>
    </source>
</evidence>
<dbReference type="Pfam" id="PF23559">
    <property type="entry name" value="WHD_DRP"/>
    <property type="match status" value="1"/>
</dbReference>
<feature type="domain" description="NB-ARC" evidence="6">
    <location>
        <begin position="176"/>
        <end position="351"/>
    </location>
</feature>
<evidence type="ECO:0000259" key="9">
    <source>
        <dbReference type="Pfam" id="PF23598"/>
    </source>
</evidence>
<dbReference type="SUPFAM" id="SSF52058">
    <property type="entry name" value="L domain-like"/>
    <property type="match status" value="1"/>
</dbReference>
<evidence type="ECO:0000259" key="7">
    <source>
        <dbReference type="Pfam" id="PF18052"/>
    </source>
</evidence>
<sequence length="918" mass="104865">MAEAAVGALILQIASSFTSEVGKSLWSLTKEEASMLASLEDDMKDISKELKMIQAVMKKIDPFIPDDAPAAVWVEEVREAVYEIEDIIDEFTYLLTEKQHRGFLNKTLHPRKNIHARHGIAMRLKKIKGMIKDISERRIRYDVRVSGEGLSSSDTKNRPEDISPFFKNETDVVGMKDEKEMLISWLTDENVKCMEISVCGMGGAGKTTLVAQVYKSTQIVNDFECRAWVTISKTYDRDDVLRRIIKELFHEKKDVIPQGIDKMDSRRLAEKLRECLEHKRYLIILDDVWDVELWFAIMDVFLVNTNKRRIMFTTRDGEIASSLASSNRVLKIEPLKSEKAWELFCNIAFRGYLEPMCPQELWSSAKTFVDKCNGLPLAIVTLGGLLYSKHSVEEWCNILKSLNDLLNSNSSVRERLTNILMFSFHDLPHYLKNCFLYCSAFPEDYEIKRERIIRLWVAEGFVEERGETTMEEVAEEYLQKLILKNMLIVTETSVLGGFKACRMHDVVREVAISISKKQNFCMRLETRSPSDKSRRLSIDKVNNTNGTAPLGKMNHLRSLLVFTPNITDQIHFNINEISSFRLLRVLDLEGAHIEGKLDAVGDLFNLRFLSLSNTNVSVLPKSFRKLHNLQTLDLSLSELNELPSWVLKLPSLRHFLIDQLWGPTKISPGDIWVSKDLQTLSGIESNSEVVRQVGYLTQLRSFRIEDVRDSDGKVLCASIKKMTFLRHLHVESTGPLGLETLDPPLLLQKLWLSGRLQGLPRWLSSLANLRELALSNSKLSEDPLPFLKSLPNLVSLDLLDAYDGEELFFQLNAFTSLKVLELAYLSQLRQITIEERAMPSLKLLFLSGCSELKTLPQGIEHLTTLQKLHLWNVSEELLERMRGQGVDRPKINHIPTVSHYGPSSDGEWKEEMLSSALS</sequence>
<accession>A0AAV9D5Q1</accession>
<dbReference type="InterPro" id="IPR038005">
    <property type="entry name" value="RX-like_CC"/>
</dbReference>
<dbReference type="InterPro" id="IPR058922">
    <property type="entry name" value="WHD_DRP"/>
</dbReference>
<dbReference type="FunFam" id="3.40.50.300:FF:001091">
    <property type="entry name" value="Probable disease resistance protein At1g61300"/>
    <property type="match status" value="1"/>
</dbReference>
<dbReference type="InterPro" id="IPR002182">
    <property type="entry name" value="NB-ARC"/>
</dbReference>
<feature type="domain" description="Disease resistance protein winged helix" evidence="8">
    <location>
        <begin position="441"/>
        <end position="511"/>
    </location>
</feature>
<feature type="domain" description="Disease resistance R13L4/SHOC-2-like LRR" evidence="9">
    <location>
        <begin position="555"/>
        <end position="871"/>
    </location>
</feature>
<dbReference type="Gene3D" id="1.10.8.430">
    <property type="entry name" value="Helical domain of apoptotic protease-activating factors"/>
    <property type="match status" value="1"/>
</dbReference>
<dbReference type="Pfam" id="PF18052">
    <property type="entry name" value="Rx_N"/>
    <property type="match status" value="1"/>
</dbReference>
<keyword evidence="11" id="KW-1185">Reference proteome</keyword>
<evidence type="ECO:0000313" key="11">
    <source>
        <dbReference type="Proteomes" id="UP001180020"/>
    </source>
</evidence>
<keyword evidence="3" id="KW-0677">Repeat</keyword>
<dbReference type="InterPro" id="IPR032675">
    <property type="entry name" value="LRR_dom_sf"/>
</dbReference>
<keyword evidence="4" id="KW-0547">Nucleotide-binding</keyword>
<evidence type="ECO:0000259" key="6">
    <source>
        <dbReference type="Pfam" id="PF00931"/>
    </source>
</evidence>
<dbReference type="InterPro" id="IPR003591">
    <property type="entry name" value="Leu-rich_rpt_typical-subtyp"/>
</dbReference>
<reference evidence="10" key="1">
    <citation type="journal article" date="2023" name="Nat. Commun.">
        <title>Diploid and tetraploid genomes of Acorus and the evolution of monocots.</title>
        <authorList>
            <person name="Ma L."/>
            <person name="Liu K.W."/>
            <person name="Li Z."/>
            <person name="Hsiao Y.Y."/>
            <person name="Qi Y."/>
            <person name="Fu T."/>
            <person name="Tang G.D."/>
            <person name="Zhang D."/>
            <person name="Sun W.H."/>
            <person name="Liu D.K."/>
            <person name="Li Y."/>
            <person name="Chen G.Z."/>
            <person name="Liu X.D."/>
            <person name="Liao X.Y."/>
            <person name="Jiang Y.T."/>
            <person name="Yu X."/>
            <person name="Hao Y."/>
            <person name="Huang J."/>
            <person name="Zhao X.W."/>
            <person name="Ke S."/>
            <person name="Chen Y.Y."/>
            <person name="Wu W.L."/>
            <person name="Hsu J.L."/>
            <person name="Lin Y.F."/>
            <person name="Huang M.D."/>
            <person name="Li C.Y."/>
            <person name="Huang L."/>
            <person name="Wang Z.W."/>
            <person name="Zhao X."/>
            <person name="Zhong W.Y."/>
            <person name="Peng D.H."/>
            <person name="Ahmad S."/>
            <person name="Lan S."/>
            <person name="Zhang J.S."/>
            <person name="Tsai W.C."/>
            <person name="Van de Peer Y."/>
            <person name="Liu Z.J."/>
        </authorList>
    </citation>
    <scope>NUCLEOTIDE SEQUENCE</scope>
    <source>
        <strain evidence="10">CP</strain>
    </source>
</reference>
<dbReference type="GO" id="GO:0009626">
    <property type="term" value="P:plant-type hypersensitive response"/>
    <property type="evidence" value="ECO:0007669"/>
    <property type="project" value="UniProtKB-ARBA"/>
</dbReference>
<dbReference type="Gene3D" id="1.10.10.10">
    <property type="entry name" value="Winged helix-like DNA-binding domain superfamily/Winged helix DNA-binding domain"/>
    <property type="match status" value="1"/>
</dbReference>
<gene>
    <name evidence="10" type="primary">RPM1</name>
    <name evidence="10" type="ORF">QJS10_CPB15g01158</name>
</gene>
<dbReference type="InterPro" id="IPR044974">
    <property type="entry name" value="Disease_R_plants"/>
</dbReference>
<dbReference type="FunFam" id="1.10.10.10:FF:000322">
    <property type="entry name" value="Probable disease resistance protein At1g63360"/>
    <property type="match status" value="1"/>
</dbReference>
<dbReference type="InterPro" id="IPR027417">
    <property type="entry name" value="P-loop_NTPase"/>
</dbReference>
<dbReference type="Proteomes" id="UP001180020">
    <property type="component" value="Unassembled WGS sequence"/>
</dbReference>
<dbReference type="AlphaFoldDB" id="A0AAV9D5Q1"/>
<dbReference type="SMART" id="SM00369">
    <property type="entry name" value="LRR_TYP"/>
    <property type="match status" value="3"/>
</dbReference>
<evidence type="ECO:0000256" key="3">
    <source>
        <dbReference type="ARBA" id="ARBA00022737"/>
    </source>
</evidence>
<evidence type="ECO:0000256" key="5">
    <source>
        <dbReference type="ARBA" id="ARBA00022821"/>
    </source>
</evidence>
<dbReference type="Pfam" id="PF00931">
    <property type="entry name" value="NB-ARC"/>
    <property type="match status" value="1"/>
</dbReference>
<dbReference type="SUPFAM" id="SSF52540">
    <property type="entry name" value="P-loop containing nucleoside triphosphate hydrolases"/>
    <property type="match status" value="1"/>
</dbReference>
<keyword evidence="5" id="KW-0611">Plant defense</keyword>